<dbReference type="PROSITE" id="PS51352">
    <property type="entry name" value="THIOREDOXIN_2"/>
    <property type="match status" value="1"/>
</dbReference>
<keyword evidence="3" id="KW-1015">Disulfide bond</keyword>
<dbReference type="Proteomes" id="UP000677244">
    <property type="component" value="Unassembled WGS sequence"/>
</dbReference>
<dbReference type="PROSITE" id="PS51257">
    <property type="entry name" value="PROKAR_LIPOPROTEIN"/>
    <property type="match status" value="1"/>
</dbReference>
<dbReference type="Pfam" id="PF00578">
    <property type="entry name" value="AhpC-TSA"/>
    <property type="match status" value="1"/>
</dbReference>
<reference evidence="6 7" key="1">
    <citation type="submission" date="2021-03" db="EMBL/GenBank/DDBJ databases">
        <title>Assistant Professor.</title>
        <authorList>
            <person name="Huq M.A."/>
        </authorList>
    </citation>
    <scope>NUCLEOTIDE SEQUENCE [LARGE SCALE GENOMIC DNA]</scope>
    <source>
        <strain evidence="6 7">MAH-29</strain>
    </source>
</reference>
<dbReference type="EMBL" id="JAGHKO010000001">
    <property type="protein sequence ID" value="MBO9199182.1"/>
    <property type="molecule type" value="Genomic_DNA"/>
</dbReference>
<protein>
    <submittedName>
        <fullName evidence="6">AhpC/TSA family protein</fullName>
    </submittedName>
</protein>
<dbReference type="SUPFAM" id="SSF52833">
    <property type="entry name" value="Thioredoxin-like"/>
    <property type="match status" value="1"/>
</dbReference>
<name>A0ABS3YNL1_9BACT</name>
<evidence type="ECO:0000256" key="3">
    <source>
        <dbReference type="ARBA" id="ARBA00023157"/>
    </source>
</evidence>
<proteinExistence type="predicted"/>
<evidence type="ECO:0000313" key="7">
    <source>
        <dbReference type="Proteomes" id="UP000677244"/>
    </source>
</evidence>
<evidence type="ECO:0000313" key="6">
    <source>
        <dbReference type="EMBL" id="MBO9199182.1"/>
    </source>
</evidence>
<sequence length="400" mass="44435">MKRISYWLLPIIIVVTLGACGAKEKGTLEVTGNIANLDKVAKQYPNAVKNGKVTLFLYEVPFGGDLPPVQLDSVTVSADKRTYALKGQAPDVGMYNLVVADGPMVPLVNDVPSITVDVDMANEKFYTVAGSVASRELQDFIFTYDSKSVSAEQSMNQLDSLKRIGAPDSTLLNCTNRKNAAITELNEYMKRMMGDVSQPVVAAFVLGRSAKTLPQTEFETALNGLTQKYSSDSNLAEMKKRYNAYKEQVEKIRAEQEQQNAWMGKKAPELTLPDVNGKKVSISNFKGKYLLVDFWASWCQPCRAENPNVVAAFNKYKDKNFTILGVSLDKKKDNWLAAIKEDQLKWTHVSDLAFWDSKAVTTFGFTGIPYNVLIDPDGNVIGEGLRGEELENKLHEIFLK</sequence>
<dbReference type="PANTHER" id="PTHR42852">
    <property type="entry name" value="THIOL:DISULFIDE INTERCHANGE PROTEIN DSBE"/>
    <property type="match status" value="1"/>
</dbReference>
<dbReference type="InterPro" id="IPR050553">
    <property type="entry name" value="Thioredoxin_ResA/DsbE_sf"/>
</dbReference>
<keyword evidence="7" id="KW-1185">Reference proteome</keyword>
<dbReference type="InterPro" id="IPR000866">
    <property type="entry name" value="AhpC/TSA"/>
</dbReference>
<feature type="domain" description="Thioredoxin" evidence="5">
    <location>
        <begin position="261"/>
        <end position="400"/>
    </location>
</feature>
<keyword evidence="2" id="KW-0201">Cytochrome c-type biogenesis</keyword>
<gene>
    <name evidence="6" type="ORF">J7I42_02830</name>
</gene>
<dbReference type="Gene3D" id="3.40.30.10">
    <property type="entry name" value="Glutaredoxin"/>
    <property type="match status" value="1"/>
</dbReference>
<dbReference type="CDD" id="cd02966">
    <property type="entry name" value="TlpA_like_family"/>
    <property type="match status" value="1"/>
</dbReference>
<evidence type="ECO:0000259" key="5">
    <source>
        <dbReference type="PROSITE" id="PS51352"/>
    </source>
</evidence>
<evidence type="ECO:0000256" key="2">
    <source>
        <dbReference type="ARBA" id="ARBA00022748"/>
    </source>
</evidence>
<organism evidence="6 7">
    <name type="scientific">Niastella soli</name>
    <dbReference type="NCBI Taxonomy" id="2821487"/>
    <lineage>
        <taxon>Bacteria</taxon>
        <taxon>Pseudomonadati</taxon>
        <taxon>Bacteroidota</taxon>
        <taxon>Chitinophagia</taxon>
        <taxon>Chitinophagales</taxon>
        <taxon>Chitinophagaceae</taxon>
        <taxon>Niastella</taxon>
    </lineage>
</organism>
<accession>A0ABS3YNL1</accession>
<comment type="caution">
    <text evidence="6">The sequence shown here is derived from an EMBL/GenBank/DDBJ whole genome shotgun (WGS) entry which is preliminary data.</text>
</comment>
<evidence type="ECO:0000256" key="4">
    <source>
        <dbReference type="ARBA" id="ARBA00023284"/>
    </source>
</evidence>
<dbReference type="InterPro" id="IPR013766">
    <property type="entry name" value="Thioredoxin_domain"/>
</dbReference>
<keyword evidence="4" id="KW-0676">Redox-active center</keyword>
<evidence type="ECO:0000256" key="1">
    <source>
        <dbReference type="ARBA" id="ARBA00004196"/>
    </source>
</evidence>
<dbReference type="PANTHER" id="PTHR42852:SF6">
    <property type="entry name" value="THIOL:DISULFIDE INTERCHANGE PROTEIN DSBE"/>
    <property type="match status" value="1"/>
</dbReference>
<comment type="subcellular location">
    <subcellularLocation>
        <location evidence="1">Cell envelope</location>
    </subcellularLocation>
</comment>
<dbReference type="InterPro" id="IPR036249">
    <property type="entry name" value="Thioredoxin-like_sf"/>
</dbReference>
<dbReference type="RefSeq" id="WP_209137255.1">
    <property type="nucleotide sequence ID" value="NZ_JAGHKO010000001.1"/>
</dbReference>